<reference evidence="1" key="1">
    <citation type="submission" date="2014-09" db="EMBL/GenBank/DDBJ databases">
        <authorList>
            <person name="Magalhaes I.L.F."/>
            <person name="Oliveira U."/>
            <person name="Santos F.R."/>
            <person name="Vidigal T.H.D.A."/>
            <person name="Brescovit A.D."/>
            <person name="Santos A.J."/>
        </authorList>
    </citation>
    <scope>NUCLEOTIDE SEQUENCE</scope>
    <source>
        <tissue evidence="1">Shoot tissue taken approximately 20 cm above the soil surface</tissue>
    </source>
</reference>
<dbReference type="AlphaFoldDB" id="A0A0A9IZA8"/>
<proteinExistence type="predicted"/>
<organism evidence="1">
    <name type="scientific">Arundo donax</name>
    <name type="common">Giant reed</name>
    <name type="synonym">Donax arundinaceus</name>
    <dbReference type="NCBI Taxonomy" id="35708"/>
    <lineage>
        <taxon>Eukaryota</taxon>
        <taxon>Viridiplantae</taxon>
        <taxon>Streptophyta</taxon>
        <taxon>Embryophyta</taxon>
        <taxon>Tracheophyta</taxon>
        <taxon>Spermatophyta</taxon>
        <taxon>Magnoliopsida</taxon>
        <taxon>Liliopsida</taxon>
        <taxon>Poales</taxon>
        <taxon>Poaceae</taxon>
        <taxon>PACMAD clade</taxon>
        <taxon>Arundinoideae</taxon>
        <taxon>Arundineae</taxon>
        <taxon>Arundo</taxon>
    </lineage>
</organism>
<dbReference type="PANTHER" id="PTHR46619:SF2">
    <property type="entry name" value="XS DOMAIN PROTEIN"/>
    <property type="match status" value="1"/>
</dbReference>
<name>A0A0A9IZA8_ARUDO</name>
<dbReference type="EMBL" id="GBRH01175394">
    <property type="protein sequence ID" value="JAE22502.1"/>
    <property type="molecule type" value="Transcribed_RNA"/>
</dbReference>
<dbReference type="PANTHER" id="PTHR46619">
    <property type="entry name" value="RNA RECOGNITION MOTIF XS DOMAIN PROTEIN-RELATED"/>
    <property type="match status" value="1"/>
</dbReference>
<protein>
    <submittedName>
        <fullName evidence="1">Uncharacterized protein</fullName>
    </submittedName>
</protein>
<evidence type="ECO:0000313" key="1">
    <source>
        <dbReference type="EMBL" id="JAE22502.1"/>
    </source>
</evidence>
<reference evidence="1" key="2">
    <citation type="journal article" date="2015" name="Data Brief">
        <title>Shoot transcriptome of the giant reed, Arundo donax.</title>
        <authorList>
            <person name="Barrero R.A."/>
            <person name="Guerrero F.D."/>
            <person name="Moolhuijzen P."/>
            <person name="Goolsby J.A."/>
            <person name="Tidwell J."/>
            <person name="Bellgard S.E."/>
            <person name="Bellgard M.I."/>
        </authorList>
    </citation>
    <scope>NUCLEOTIDE SEQUENCE</scope>
    <source>
        <tissue evidence="1">Shoot tissue taken approximately 20 cm above the soil surface</tissue>
    </source>
</reference>
<accession>A0A0A9IZA8</accession>
<sequence>MRGGKGKKAAPVDNLEELLYGHIAVAEDLGYLDEGTKRRCVIRSKMDTEAKADATLNLEP</sequence>